<reference evidence="2" key="2">
    <citation type="submission" date="2018-05" db="EMBL/GenBank/DDBJ databases">
        <title>OmerRS3 (Oryza meridionalis Reference Sequence Version 3).</title>
        <authorList>
            <person name="Zhang J."/>
            <person name="Kudrna D."/>
            <person name="Lee S."/>
            <person name="Talag J."/>
            <person name="Welchert J."/>
            <person name="Wing R.A."/>
        </authorList>
    </citation>
    <scope>NUCLEOTIDE SEQUENCE [LARGE SCALE GENOMIC DNA]</scope>
    <source>
        <strain evidence="2">cv. OR44</strain>
    </source>
</reference>
<dbReference type="HOGENOM" id="CLU_1368103_0_0_1"/>
<dbReference type="EnsemblPlants" id="OMERI01G05110.1">
    <property type="protein sequence ID" value="OMERI01G05110.1"/>
    <property type="gene ID" value="OMERI01G05110"/>
</dbReference>
<evidence type="ECO:0000313" key="3">
    <source>
        <dbReference type="Proteomes" id="UP000008021"/>
    </source>
</evidence>
<feature type="region of interest" description="Disordered" evidence="1">
    <location>
        <begin position="80"/>
        <end position="116"/>
    </location>
</feature>
<reference evidence="2" key="1">
    <citation type="submission" date="2015-04" db="UniProtKB">
        <authorList>
            <consortium name="EnsemblPlants"/>
        </authorList>
    </citation>
    <scope>IDENTIFICATION</scope>
</reference>
<sequence>MVLRDREAQQLRGTVVRDRLGRADRECGTKPVPCGGSARPGGLRDQADARSVVRNGVAGWPRSRGMDPRDRANCFHALMGKRERGRSRATNPRDRAIPHADTPSRGSIPRDRGDPAAPFRAIERSRRDALWLGSALSVCVTEPVLCHCSAQPLRLSVPHHHAAYSFRSRVPNTRERKGQELCQFYYRREKKDTTAPLKFS</sequence>
<dbReference type="AlphaFoldDB" id="A0A0E0BY15"/>
<feature type="region of interest" description="Disordered" evidence="1">
    <location>
        <begin position="22"/>
        <end position="49"/>
    </location>
</feature>
<keyword evidence="3" id="KW-1185">Reference proteome</keyword>
<dbReference type="Gramene" id="OMERI01G05110.1">
    <property type="protein sequence ID" value="OMERI01G05110.1"/>
    <property type="gene ID" value="OMERI01G05110"/>
</dbReference>
<evidence type="ECO:0000313" key="2">
    <source>
        <dbReference type="EnsemblPlants" id="OMERI01G05110.1"/>
    </source>
</evidence>
<proteinExistence type="predicted"/>
<organism evidence="2">
    <name type="scientific">Oryza meridionalis</name>
    <dbReference type="NCBI Taxonomy" id="40149"/>
    <lineage>
        <taxon>Eukaryota</taxon>
        <taxon>Viridiplantae</taxon>
        <taxon>Streptophyta</taxon>
        <taxon>Embryophyta</taxon>
        <taxon>Tracheophyta</taxon>
        <taxon>Spermatophyta</taxon>
        <taxon>Magnoliopsida</taxon>
        <taxon>Liliopsida</taxon>
        <taxon>Poales</taxon>
        <taxon>Poaceae</taxon>
        <taxon>BOP clade</taxon>
        <taxon>Oryzoideae</taxon>
        <taxon>Oryzeae</taxon>
        <taxon>Oryzinae</taxon>
        <taxon>Oryza</taxon>
    </lineage>
</organism>
<accession>A0A0E0BY15</accession>
<name>A0A0E0BY15_9ORYZ</name>
<dbReference type="Proteomes" id="UP000008021">
    <property type="component" value="Chromosome 1"/>
</dbReference>
<protein>
    <submittedName>
        <fullName evidence="2">Uncharacterized protein</fullName>
    </submittedName>
</protein>
<evidence type="ECO:0000256" key="1">
    <source>
        <dbReference type="SAM" id="MobiDB-lite"/>
    </source>
</evidence>